<feature type="domain" description="Methyltransferase small" evidence="4">
    <location>
        <begin position="191"/>
        <end position="314"/>
    </location>
</feature>
<dbReference type="SUPFAM" id="SSF53335">
    <property type="entry name" value="S-adenosyl-L-methionine-dependent methyltransferases"/>
    <property type="match status" value="1"/>
</dbReference>
<evidence type="ECO:0000256" key="1">
    <source>
        <dbReference type="ARBA" id="ARBA00022603"/>
    </source>
</evidence>
<dbReference type="CDD" id="cd02440">
    <property type="entry name" value="AdoMet_MTases"/>
    <property type="match status" value="1"/>
</dbReference>
<dbReference type="STRING" id="267212.GCA_001063965_00143"/>
<dbReference type="OrthoDB" id="267914at2"/>
<feature type="region of interest" description="Disordered" evidence="3">
    <location>
        <begin position="1"/>
        <end position="25"/>
    </location>
</feature>
<gene>
    <name evidence="5" type="ORF">HMPREF9123_2399</name>
</gene>
<dbReference type="HOGENOM" id="CLU_046655_1_0_4"/>
<evidence type="ECO:0000256" key="2">
    <source>
        <dbReference type="ARBA" id="ARBA00022691"/>
    </source>
</evidence>
<dbReference type="RefSeq" id="WP_007343404.1">
    <property type="nucleotide sequence ID" value="NZ_GL878494.1"/>
</dbReference>
<reference evidence="5 6" key="1">
    <citation type="submission" date="2011-02" db="EMBL/GenBank/DDBJ databases">
        <authorList>
            <person name="Muzny D."/>
            <person name="Qin X."/>
            <person name="Deng J."/>
            <person name="Jiang H."/>
            <person name="Liu Y."/>
            <person name="Qu J."/>
            <person name="Song X.-Z."/>
            <person name="Zhang L."/>
            <person name="Thornton R."/>
            <person name="Coyle M."/>
            <person name="Francisco L."/>
            <person name="Jackson L."/>
            <person name="Javaid M."/>
            <person name="Korchina V."/>
            <person name="Kovar C."/>
            <person name="Mata R."/>
            <person name="Mathew T."/>
            <person name="Ngo R."/>
            <person name="Nguyen L."/>
            <person name="Nguyen N."/>
            <person name="Okwuonu G."/>
            <person name="Ongeri F."/>
            <person name="Pham C."/>
            <person name="Simmons D."/>
            <person name="Wilczek-Boney K."/>
            <person name="Hale W."/>
            <person name="Jakkamsetti A."/>
            <person name="Pham P."/>
            <person name="Ruth R."/>
            <person name="San Lucas F."/>
            <person name="Warren J."/>
            <person name="Zhang J."/>
            <person name="Zhao Z."/>
            <person name="Zhou C."/>
            <person name="Zhu D."/>
            <person name="Lee S."/>
            <person name="Bess C."/>
            <person name="Blankenburg K."/>
            <person name="Forbes L."/>
            <person name="Fu Q."/>
            <person name="Gubbala S."/>
            <person name="Hirani K."/>
            <person name="Jayaseelan J.C."/>
            <person name="Lara F."/>
            <person name="Munidasa M."/>
            <person name="Palculict T."/>
            <person name="Patil S."/>
            <person name="Pu L.-L."/>
            <person name="Saada N."/>
            <person name="Tang L."/>
            <person name="Weissenberger G."/>
            <person name="Zhu Y."/>
            <person name="Hemphill L."/>
            <person name="Shang Y."/>
            <person name="Youmans B."/>
            <person name="Ayvaz T."/>
            <person name="Ross M."/>
            <person name="Santibanez J."/>
            <person name="Aqrawi P."/>
            <person name="Gross S."/>
            <person name="Joshi V."/>
            <person name="Fowler G."/>
            <person name="Nazareth L."/>
            <person name="Reid J."/>
            <person name="Worley K."/>
            <person name="Petrosino J."/>
            <person name="Highlander S."/>
            <person name="Gibbs R."/>
        </authorList>
    </citation>
    <scope>NUCLEOTIDE SEQUENCE [LARGE SCALE GENOMIC DNA]</scope>
    <source>
        <strain evidence="5 6">ATCC BAA-1200</strain>
    </source>
</reference>
<evidence type="ECO:0000259" key="4">
    <source>
        <dbReference type="Pfam" id="PF05175"/>
    </source>
</evidence>
<dbReference type="PROSITE" id="PS00092">
    <property type="entry name" value="N6_MTASE"/>
    <property type="match status" value="1"/>
</dbReference>
<protein>
    <submittedName>
        <fullName evidence="5">Methyltransferase domain protein</fullName>
    </submittedName>
</protein>
<accession>F2BF92</accession>
<dbReference type="Proteomes" id="UP000004105">
    <property type="component" value="Unassembled WGS sequence"/>
</dbReference>
<dbReference type="GO" id="GO:0032259">
    <property type="term" value="P:methylation"/>
    <property type="evidence" value="ECO:0007669"/>
    <property type="project" value="UniProtKB-KW"/>
</dbReference>
<keyword evidence="6" id="KW-1185">Reference proteome</keyword>
<evidence type="ECO:0000256" key="3">
    <source>
        <dbReference type="SAM" id="MobiDB-lite"/>
    </source>
</evidence>
<keyword evidence="2" id="KW-0949">S-adenosyl-L-methionine</keyword>
<dbReference type="InterPro" id="IPR050320">
    <property type="entry name" value="N5-glutamine_MTase"/>
</dbReference>
<comment type="caution">
    <text evidence="5">The sequence shown here is derived from an EMBL/GenBank/DDBJ whole genome shotgun (WGS) entry which is preliminary data.</text>
</comment>
<proteinExistence type="predicted"/>
<keyword evidence="1 5" id="KW-0489">Methyltransferase</keyword>
<dbReference type="Pfam" id="PF05175">
    <property type="entry name" value="MTS"/>
    <property type="match status" value="1"/>
</dbReference>
<evidence type="ECO:0000313" key="6">
    <source>
        <dbReference type="Proteomes" id="UP000004105"/>
    </source>
</evidence>
<organism evidence="5 6">
    <name type="scientific">Neisseria bacilliformis ATCC BAA-1200</name>
    <dbReference type="NCBI Taxonomy" id="888742"/>
    <lineage>
        <taxon>Bacteria</taxon>
        <taxon>Pseudomonadati</taxon>
        <taxon>Pseudomonadota</taxon>
        <taxon>Betaproteobacteria</taxon>
        <taxon>Neisseriales</taxon>
        <taxon>Neisseriaceae</taxon>
        <taxon>Neisseria</taxon>
    </lineage>
</organism>
<dbReference type="AlphaFoldDB" id="F2BF92"/>
<dbReference type="PANTHER" id="PTHR18895">
    <property type="entry name" value="HEMK METHYLTRANSFERASE"/>
    <property type="match status" value="1"/>
</dbReference>
<dbReference type="GO" id="GO:0003676">
    <property type="term" value="F:nucleic acid binding"/>
    <property type="evidence" value="ECO:0007669"/>
    <property type="project" value="InterPro"/>
</dbReference>
<name>F2BF92_9NEIS</name>
<dbReference type="PANTHER" id="PTHR18895:SF74">
    <property type="entry name" value="MTRF1L RELEASE FACTOR GLUTAMINE METHYLTRANSFERASE"/>
    <property type="match status" value="1"/>
</dbReference>
<dbReference type="EMBL" id="AFAY01000048">
    <property type="protein sequence ID" value="EGF08964.1"/>
    <property type="molecule type" value="Genomic_DNA"/>
</dbReference>
<sequence>MYTQIPTDRAATYEWRSESTQKPPKNAVFTRETNAAAVLQNARADTATVFTGDYHNAKQILSALKKRVRGNRPSENHKKPADPAAAFHRHRLRQAQQSRLTNMFAVEIGAGFTLSLPRAPDIRAALADLYGKPGPDSAPFLLPLNLLLGLIGAHEWHKKGVHIPALGAKIHVPFGVFSPIRGEYLDLVAQAAAHSRFQTAFDIGTGSGILAALLAQRGITCITATDNNPRALACARANIRRLGFADNISVEEADLFPEGRADLILCNPPWLPAKPTSAIETALYDPGHAMLRGFLNGAAAHLNPNGEIWLVMSDLAEHLDLRAPGFLPALFQTASLRVAQTLHTRPAHKKAAAPNAPLAFARSRETTTLYRLQPAVLG</sequence>
<dbReference type="InterPro" id="IPR002052">
    <property type="entry name" value="DNA_methylase_N6_adenine_CS"/>
</dbReference>
<evidence type="ECO:0000313" key="5">
    <source>
        <dbReference type="EMBL" id="EGF08964.1"/>
    </source>
</evidence>
<dbReference type="Gene3D" id="3.40.50.150">
    <property type="entry name" value="Vaccinia Virus protein VP39"/>
    <property type="match status" value="1"/>
</dbReference>
<dbReference type="InterPro" id="IPR007848">
    <property type="entry name" value="Small_mtfrase_dom"/>
</dbReference>
<dbReference type="GO" id="GO:0036009">
    <property type="term" value="F:protein-glutamine N-methyltransferase activity"/>
    <property type="evidence" value="ECO:0007669"/>
    <property type="project" value="TreeGrafter"/>
</dbReference>
<dbReference type="InterPro" id="IPR029063">
    <property type="entry name" value="SAM-dependent_MTases_sf"/>
</dbReference>
<keyword evidence="5" id="KW-0808">Transferase</keyword>